<accession>A0ABY2T5V3</accession>
<gene>
    <name evidence="1" type="ORF">FC752_18705</name>
</gene>
<protein>
    <recommendedName>
        <fullName evidence="3">Rho termination factor N-terminal domain-containing protein</fullName>
    </recommendedName>
</protein>
<dbReference type="Proteomes" id="UP000308539">
    <property type="component" value="Unassembled WGS sequence"/>
</dbReference>
<evidence type="ECO:0008006" key="3">
    <source>
        <dbReference type="Google" id="ProtNLM"/>
    </source>
</evidence>
<sequence length="121" mass="13631">MIRAKHTICHDNVFYAKGAIIDGLTEAEESRLVHLKAAEYVLSPEEELQRQRVENQKVTIPAEEMEELRMALDTEYNADDLKRTAKEVGVDLTGISKKDDVIQAIIQQGKAHALLEDDANE</sequence>
<keyword evidence="2" id="KW-1185">Reference proteome</keyword>
<dbReference type="RefSeq" id="WP_025219713.1">
    <property type="nucleotide sequence ID" value="NZ_CP006837.1"/>
</dbReference>
<name>A0ABY2T5V3_9BACI</name>
<dbReference type="EMBL" id="SZPV01000040">
    <property type="protein sequence ID" value="TKI52618.1"/>
    <property type="molecule type" value="Genomic_DNA"/>
</dbReference>
<evidence type="ECO:0000313" key="1">
    <source>
        <dbReference type="EMBL" id="TKI52618.1"/>
    </source>
</evidence>
<comment type="caution">
    <text evidence="1">The sequence shown here is derived from an EMBL/GenBank/DDBJ whole genome shotgun (WGS) entry which is preliminary data.</text>
</comment>
<organism evidence="1 2">
    <name type="scientific">Lysinibacillus varians</name>
    <dbReference type="NCBI Taxonomy" id="1145276"/>
    <lineage>
        <taxon>Bacteria</taxon>
        <taxon>Bacillati</taxon>
        <taxon>Bacillota</taxon>
        <taxon>Bacilli</taxon>
        <taxon>Bacillales</taxon>
        <taxon>Bacillaceae</taxon>
        <taxon>Lysinibacillus</taxon>
    </lineage>
</organism>
<proteinExistence type="predicted"/>
<evidence type="ECO:0000313" key="2">
    <source>
        <dbReference type="Proteomes" id="UP000308539"/>
    </source>
</evidence>
<reference evidence="1 2" key="1">
    <citation type="submission" date="2019-04" db="EMBL/GenBank/DDBJ databases">
        <title>Lysinibacillus genome sequencing.</title>
        <authorList>
            <person name="Dunlap C."/>
        </authorList>
    </citation>
    <scope>NUCLEOTIDE SEQUENCE [LARGE SCALE GENOMIC DNA]</scope>
    <source>
        <strain evidence="1 2">NBRC 109424</strain>
    </source>
</reference>